<proteinExistence type="predicted"/>
<gene>
    <name evidence="2" type="ORF">ABB55_00315</name>
</gene>
<reference evidence="2 3" key="2">
    <citation type="submission" date="2015-10" db="EMBL/GenBank/DDBJ databases">
        <title>Draft Genome Sequence of Prosthecomicrobium hirschii ATCC 27832.</title>
        <authorList>
            <person name="Daniel J."/>
            <person name="Givan S.A."/>
            <person name="Brun Y.V."/>
            <person name="Brown P.J."/>
        </authorList>
    </citation>
    <scope>NUCLEOTIDE SEQUENCE [LARGE SCALE GENOMIC DNA]</scope>
    <source>
        <strain evidence="2 3">16</strain>
    </source>
</reference>
<keyword evidence="3" id="KW-1185">Reference proteome</keyword>
<feature type="transmembrane region" description="Helical" evidence="1">
    <location>
        <begin position="38"/>
        <end position="59"/>
    </location>
</feature>
<dbReference type="Proteomes" id="UP000048984">
    <property type="component" value="Unassembled WGS sequence"/>
</dbReference>
<organism evidence="2 3">
    <name type="scientific">Prosthecodimorpha hirschii</name>
    <dbReference type="NCBI Taxonomy" id="665126"/>
    <lineage>
        <taxon>Bacteria</taxon>
        <taxon>Pseudomonadati</taxon>
        <taxon>Pseudomonadota</taxon>
        <taxon>Alphaproteobacteria</taxon>
        <taxon>Hyphomicrobiales</taxon>
        <taxon>Ancalomicrobiaceae</taxon>
        <taxon>Prosthecodimorpha</taxon>
    </lineage>
</organism>
<keyword evidence="1" id="KW-0812">Transmembrane</keyword>
<reference evidence="2 3" key="1">
    <citation type="submission" date="2015-09" db="EMBL/GenBank/DDBJ databases">
        <authorList>
            <person name="Jackson K.R."/>
            <person name="Lunt B.L."/>
            <person name="Fisher J.N.B."/>
            <person name="Gardner A.V."/>
            <person name="Bailey M.E."/>
            <person name="Deus L.M."/>
            <person name="Earl A.S."/>
            <person name="Gibby P.D."/>
            <person name="Hartmann K.A."/>
            <person name="Liu J.E."/>
            <person name="Manci A.M."/>
            <person name="Nielsen D.A."/>
            <person name="Solomon M.B."/>
            <person name="Breakwell D.P."/>
            <person name="Burnett S.H."/>
            <person name="Grose J.H."/>
        </authorList>
    </citation>
    <scope>NUCLEOTIDE SEQUENCE [LARGE SCALE GENOMIC DNA]</scope>
    <source>
        <strain evidence="2 3">16</strain>
    </source>
</reference>
<keyword evidence="1" id="KW-1133">Transmembrane helix</keyword>
<dbReference type="EMBL" id="LJYW01000001">
    <property type="protein sequence ID" value="KPL50862.1"/>
    <property type="molecule type" value="Genomic_DNA"/>
</dbReference>
<keyword evidence="1" id="KW-0472">Membrane</keyword>
<name>A0A0P6VVF8_9HYPH</name>
<evidence type="ECO:0000313" key="2">
    <source>
        <dbReference type="EMBL" id="KPL50862.1"/>
    </source>
</evidence>
<dbReference type="AlphaFoldDB" id="A0A0P6VVF8"/>
<evidence type="ECO:0000313" key="3">
    <source>
        <dbReference type="Proteomes" id="UP000048984"/>
    </source>
</evidence>
<sequence>MPVDGWGLTPEQRVNIMGTTAAGGRFREVDMMMFMREVASAGALLSFMAMLAVWVDVILHAG</sequence>
<protein>
    <submittedName>
        <fullName evidence="2">Uncharacterized protein</fullName>
    </submittedName>
</protein>
<comment type="caution">
    <text evidence="2">The sequence shown here is derived from an EMBL/GenBank/DDBJ whole genome shotgun (WGS) entry which is preliminary data.</text>
</comment>
<accession>A0A0P6VVF8</accession>
<evidence type="ECO:0000256" key="1">
    <source>
        <dbReference type="SAM" id="Phobius"/>
    </source>
</evidence>